<organism evidence="2">
    <name type="scientific">mine drainage metagenome</name>
    <dbReference type="NCBI Taxonomy" id="410659"/>
    <lineage>
        <taxon>unclassified sequences</taxon>
        <taxon>metagenomes</taxon>
        <taxon>ecological metagenomes</taxon>
    </lineage>
</organism>
<reference evidence="2" key="1">
    <citation type="submission" date="2013-08" db="EMBL/GenBank/DDBJ databases">
        <authorList>
            <person name="Mendez C."/>
            <person name="Richter M."/>
            <person name="Ferrer M."/>
            <person name="Sanchez J."/>
        </authorList>
    </citation>
    <scope>NUCLEOTIDE SEQUENCE</scope>
</reference>
<proteinExistence type="predicted"/>
<keyword evidence="1" id="KW-0472">Membrane</keyword>
<feature type="transmembrane region" description="Helical" evidence="1">
    <location>
        <begin position="157"/>
        <end position="176"/>
    </location>
</feature>
<feature type="transmembrane region" description="Helical" evidence="1">
    <location>
        <begin position="196"/>
        <end position="217"/>
    </location>
</feature>
<feature type="transmembrane region" description="Helical" evidence="1">
    <location>
        <begin position="276"/>
        <end position="295"/>
    </location>
</feature>
<accession>T0ZRG0</accession>
<dbReference type="InterPro" id="IPR052049">
    <property type="entry name" value="Electron_transfer_protein"/>
</dbReference>
<protein>
    <submittedName>
        <fullName evidence="2">Polysulfide reductase NrfD</fullName>
    </submittedName>
</protein>
<dbReference type="EMBL" id="AUZZ01009972">
    <property type="protein sequence ID" value="EQD31319.1"/>
    <property type="molecule type" value="Genomic_DNA"/>
</dbReference>
<dbReference type="GO" id="GO:0005886">
    <property type="term" value="C:plasma membrane"/>
    <property type="evidence" value="ECO:0007669"/>
    <property type="project" value="TreeGrafter"/>
</dbReference>
<feature type="transmembrane region" description="Helical" evidence="1">
    <location>
        <begin position="54"/>
        <end position="76"/>
    </location>
</feature>
<dbReference type="PANTHER" id="PTHR34856">
    <property type="entry name" value="PROTEIN NRFD"/>
    <property type="match status" value="1"/>
</dbReference>
<keyword evidence="1" id="KW-0812">Transmembrane</keyword>
<keyword evidence="1" id="KW-1133">Transmembrane helix</keyword>
<feature type="transmembrane region" description="Helical" evidence="1">
    <location>
        <begin position="96"/>
        <end position="115"/>
    </location>
</feature>
<comment type="caution">
    <text evidence="2">The sequence shown here is derived from an EMBL/GenBank/DDBJ whole genome shotgun (WGS) entry which is preliminary data.</text>
</comment>
<feature type="transmembrane region" description="Helical" evidence="1">
    <location>
        <begin position="237"/>
        <end position="256"/>
    </location>
</feature>
<feature type="non-terminal residue" evidence="2">
    <location>
        <position position="296"/>
    </location>
</feature>
<gene>
    <name evidence="2" type="ORF">B2A_13760</name>
</gene>
<feature type="transmembrane region" description="Helical" evidence="1">
    <location>
        <begin position="20"/>
        <end position="42"/>
    </location>
</feature>
<name>T0ZRG0_9ZZZZ</name>
<evidence type="ECO:0000313" key="2">
    <source>
        <dbReference type="EMBL" id="EQD31319.1"/>
    </source>
</evidence>
<reference evidence="2" key="2">
    <citation type="journal article" date="2014" name="ISME J.">
        <title>Microbial stratification in low pH oxic and suboxic macroscopic growths along an acid mine drainage.</title>
        <authorList>
            <person name="Mendez-Garcia C."/>
            <person name="Mesa V."/>
            <person name="Sprenger R.R."/>
            <person name="Richter M."/>
            <person name="Diez M.S."/>
            <person name="Solano J."/>
            <person name="Bargiela R."/>
            <person name="Golyshina O.V."/>
            <person name="Manteca A."/>
            <person name="Ramos J.L."/>
            <person name="Gallego J.R."/>
            <person name="Llorente I."/>
            <person name="Martins Dos Santos V.A."/>
            <person name="Jensen O.N."/>
            <person name="Pelaez A.I."/>
            <person name="Sanchez J."/>
            <person name="Ferrer M."/>
        </authorList>
    </citation>
    <scope>NUCLEOTIDE SEQUENCE</scope>
</reference>
<sequence length="296" mass="33817">MLPARAMNELYNIVHDRPFTILFANYSWALGIAGALALLWAIETWRGRRESDEFRFTLPLAVALIVGGFINVLSEVQQPGRLIYGYYLGWSNWDTAIIKYGIILLPIFLVLTWWLSFQVMPRKELGGEIASLSKPWRALADFFSLWSRHYSLFDRPLLTRIVLITTAFLGLFAPLYSAVFLMNEHGVPLWNSPAQAMIFLASSIAMAALIQAAIAPVLRWLTTGQWQLADNSKELRWLAVIAIAVCAVVWYGWMWWLGRFGMTEQERAANLFMGPYASEVFWNWTFIGLLVPVFLL</sequence>
<dbReference type="AlphaFoldDB" id="T0ZRG0"/>
<dbReference type="PANTHER" id="PTHR34856:SF2">
    <property type="entry name" value="PROTEIN NRFD"/>
    <property type="match status" value="1"/>
</dbReference>
<evidence type="ECO:0000256" key="1">
    <source>
        <dbReference type="SAM" id="Phobius"/>
    </source>
</evidence>